<feature type="region of interest" description="Disordered" evidence="1">
    <location>
        <begin position="190"/>
        <end position="209"/>
    </location>
</feature>
<evidence type="ECO:0000313" key="3">
    <source>
        <dbReference type="Proteomes" id="UP000317650"/>
    </source>
</evidence>
<dbReference type="EMBL" id="PYDT01000005">
    <property type="protein sequence ID" value="THU60466.1"/>
    <property type="molecule type" value="Genomic_DNA"/>
</dbReference>
<accession>A0A4V4H6L8</accession>
<dbReference type="AlphaFoldDB" id="A0A4V4H6L8"/>
<keyword evidence="3" id="KW-1185">Reference proteome</keyword>
<protein>
    <submittedName>
        <fullName evidence="2">Uncharacterized protein</fullName>
    </submittedName>
</protein>
<evidence type="ECO:0000313" key="2">
    <source>
        <dbReference type="EMBL" id="THU60466.1"/>
    </source>
</evidence>
<dbReference type="Proteomes" id="UP000317650">
    <property type="component" value="Chromosome 7"/>
</dbReference>
<comment type="caution">
    <text evidence="2">The sequence shown here is derived from an EMBL/GenBank/DDBJ whole genome shotgun (WGS) entry which is preliminary data.</text>
</comment>
<proteinExistence type="predicted"/>
<dbReference type="PANTHER" id="PTHR31429:SF3">
    <property type="entry name" value="WRKY TRANSCRIPTION FACTOR 40-RELATED"/>
    <property type="match status" value="1"/>
</dbReference>
<dbReference type="GO" id="GO:0003700">
    <property type="term" value="F:DNA-binding transcription factor activity"/>
    <property type="evidence" value="ECO:0007669"/>
    <property type="project" value="InterPro"/>
</dbReference>
<gene>
    <name evidence="2" type="ORF">C4D60_Mb07t13050</name>
</gene>
<organism evidence="2 3">
    <name type="scientific">Musa balbisiana</name>
    <name type="common">Banana</name>
    <dbReference type="NCBI Taxonomy" id="52838"/>
    <lineage>
        <taxon>Eukaryota</taxon>
        <taxon>Viridiplantae</taxon>
        <taxon>Streptophyta</taxon>
        <taxon>Embryophyta</taxon>
        <taxon>Tracheophyta</taxon>
        <taxon>Spermatophyta</taxon>
        <taxon>Magnoliopsida</taxon>
        <taxon>Liliopsida</taxon>
        <taxon>Zingiberales</taxon>
        <taxon>Musaceae</taxon>
        <taxon>Musa</taxon>
    </lineage>
</organism>
<dbReference type="PANTHER" id="PTHR31429">
    <property type="entry name" value="WRKY TRANSCRIPTION FACTOR 36-RELATED"/>
    <property type="match status" value="1"/>
</dbReference>
<sequence length="320" mass="35604">MMDSSWTNQSSSLSLDLSVGPLRSPDHAPVGVIEAKLNQISKENKRLAEMVSDMHMNYSALRGRLFDLASIPPQEKGSVSPKRKRVDGVSCKYQIKHGEDPMPKTSKMYVRIDPDRFEFGGEGWVSMEEIWSEGHRGQPLPSSLLQMLLCSFLSRQEEGSKERFGSQCSSSTPVSIDRCRTHLATLRSRRGRNAKAAETAGGADGLGVDQDQAWRRPHAQDLQDVRPNRPDRFEFGEHNHDRPSRDDVYSVSDHSAAAVLPCPSIDVEHTSQPYDLDEVEMPKLQRLLVEQMASALTKDPSFTAAIATAIYDRMLGSPPA</sequence>
<name>A0A4V4H6L8_MUSBA</name>
<reference evidence="2 3" key="1">
    <citation type="journal article" date="2019" name="Nat. Plants">
        <title>Genome sequencing of Musa balbisiana reveals subgenome evolution and function divergence in polyploid bananas.</title>
        <authorList>
            <person name="Yao X."/>
        </authorList>
    </citation>
    <scope>NUCLEOTIDE SEQUENCE [LARGE SCALE GENOMIC DNA]</scope>
    <source>
        <strain evidence="3">cv. DH-PKW</strain>
        <tissue evidence="2">Leaves</tissue>
    </source>
</reference>
<evidence type="ECO:0000256" key="1">
    <source>
        <dbReference type="SAM" id="MobiDB-lite"/>
    </source>
</evidence>
<dbReference type="InterPro" id="IPR044810">
    <property type="entry name" value="WRKY_plant"/>
</dbReference>